<name>A0A1J3DGT8_NOCCA</name>
<dbReference type="EMBL" id="GEVI01013101">
    <property type="protein sequence ID" value="JAU19219.1"/>
    <property type="molecule type" value="Transcribed_RNA"/>
</dbReference>
<protein>
    <submittedName>
        <fullName evidence="2">Uncharacterized protein</fullName>
    </submittedName>
</protein>
<accession>A0A1J3DGT8</accession>
<dbReference type="AlphaFoldDB" id="A0A1J3DGT8"/>
<proteinExistence type="predicted"/>
<gene>
    <name evidence="2" type="ORF">GA_TR19963_c1_g1_i1_g.66492</name>
</gene>
<evidence type="ECO:0000313" key="2">
    <source>
        <dbReference type="EMBL" id="JAU19219.1"/>
    </source>
</evidence>
<evidence type="ECO:0000256" key="1">
    <source>
        <dbReference type="SAM" id="MobiDB-lite"/>
    </source>
</evidence>
<organism evidence="2">
    <name type="scientific">Noccaea caerulescens</name>
    <name type="common">Alpine penny-cress</name>
    <name type="synonym">Thlaspi caerulescens</name>
    <dbReference type="NCBI Taxonomy" id="107243"/>
    <lineage>
        <taxon>Eukaryota</taxon>
        <taxon>Viridiplantae</taxon>
        <taxon>Streptophyta</taxon>
        <taxon>Embryophyta</taxon>
        <taxon>Tracheophyta</taxon>
        <taxon>Spermatophyta</taxon>
        <taxon>Magnoliopsida</taxon>
        <taxon>eudicotyledons</taxon>
        <taxon>Gunneridae</taxon>
        <taxon>Pentapetalae</taxon>
        <taxon>rosids</taxon>
        <taxon>malvids</taxon>
        <taxon>Brassicales</taxon>
        <taxon>Brassicaceae</taxon>
        <taxon>Coluteocarpeae</taxon>
        <taxon>Noccaea</taxon>
    </lineage>
</organism>
<reference evidence="2" key="1">
    <citation type="submission" date="2016-07" db="EMBL/GenBank/DDBJ databases">
        <title>De novo transcriptome assembly of four accessions of the metal hyperaccumulator plant Noccaea caerulescens.</title>
        <authorList>
            <person name="Blande D."/>
            <person name="Halimaa P."/>
            <person name="Tervahauta A.I."/>
            <person name="Aarts M.G."/>
            <person name="Karenlampi S.O."/>
        </authorList>
    </citation>
    <scope>NUCLEOTIDE SEQUENCE</scope>
</reference>
<feature type="region of interest" description="Disordered" evidence="1">
    <location>
        <begin position="1"/>
        <end position="24"/>
    </location>
</feature>
<sequence>MPAAEAAKGAPPDRQAWEAGRGQPAGSLHRHHLLLGDALVHLAHLQAHNGLEQAGAVVGAGEGGVLEHLLRDLAVELGRGVGQVALHVDELLQLVELAVHLQHRHLLAVVSVGAVEHLDAGEGAGQLAAAGDPGHGGALVKQVDRVEQLLAVLHDQAHAQDLALLLVGHQLGGQHLDDDVSLLLLGVNVGVEVGLACLNGLLD</sequence>